<comment type="caution">
    <text evidence="5">The sequence shown here is derived from an EMBL/GenBank/DDBJ whole genome shotgun (WGS) entry which is preliminary data.</text>
</comment>
<evidence type="ECO:0000256" key="2">
    <source>
        <dbReference type="ARBA" id="ARBA00022723"/>
    </source>
</evidence>
<dbReference type="EMBL" id="LAZR01045464">
    <property type="protein sequence ID" value="KKK98809.1"/>
    <property type="molecule type" value="Genomic_DNA"/>
</dbReference>
<keyword evidence="2" id="KW-0479">Metal-binding</keyword>
<evidence type="ECO:0000256" key="3">
    <source>
        <dbReference type="ARBA" id="ARBA00022801"/>
    </source>
</evidence>
<dbReference type="Pfam" id="PF02633">
    <property type="entry name" value="Creatininase"/>
    <property type="match status" value="1"/>
</dbReference>
<proteinExistence type="predicted"/>
<keyword evidence="3" id="KW-0378">Hydrolase</keyword>
<dbReference type="GO" id="GO:0009231">
    <property type="term" value="P:riboflavin biosynthetic process"/>
    <property type="evidence" value="ECO:0007669"/>
    <property type="project" value="TreeGrafter"/>
</dbReference>
<dbReference type="PANTHER" id="PTHR35005:SF1">
    <property type="entry name" value="2-AMINO-5-FORMYLAMINO-6-RIBOSYLAMINOPYRIMIDIN-4(3H)-ONE 5'-MONOPHOSPHATE DEFORMYLASE"/>
    <property type="match status" value="1"/>
</dbReference>
<dbReference type="GO" id="GO:0016811">
    <property type="term" value="F:hydrolase activity, acting on carbon-nitrogen (but not peptide) bonds, in linear amides"/>
    <property type="evidence" value="ECO:0007669"/>
    <property type="project" value="TreeGrafter"/>
</dbReference>
<evidence type="ECO:0000313" key="5">
    <source>
        <dbReference type="EMBL" id="KKK98809.1"/>
    </source>
</evidence>
<sequence length="251" mass="28835">MRFELMFPDQIRKAIKEHWPVVLPLGVLEYHGEHSVMGVDTLLVVKTMELLEKEIDMIILPPFYYGAASYVVESPEDGKGSIHVPSEVLNAFGRHVFSSLLRTGFQNIHCFIHHQSENFIAGMPTDLAFKLAARQATFDFLEKERGEDWWGRDDMENYYSDHEAQTDPFNWIRLHPLLDAEIQKEFPIDHTGKQEMSLMMAFCPEGVDMDKYKDDKWYSRSAKDANLTYGNAAKEKILESVKAILSGDNDA</sequence>
<dbReference type="PANTHER" id="PTHR35005">
    <property type="entry name" value="3-DEHYDRO-SCYLLO-INOSOSE HYDROLASE"/>
    <property type="match status" value="1"/>
</dbReference>
<dbReference type="GO" id="GO:0046872">
    <property type="term" value="F:metal ion binding"/>
    <property type="evidence" value="ECO:0007669"/>
    <property type="project" value="UniProtKB-KW"/>
</dbReference>
<evidence type="ECO:0008006" key="6">
    <source>
        <dbReference type="Google" id="ProtNLM"/>
    </source>
</evidence>
<dbReference type="Gene3D" id="3.40.50.10310">
    <property type="entry name" value="Creatininase"/>
    <property type="match status" value="1"/>
</dbReference>
<dbReference type="InterPro" id="IPR024087">
    <property type="entry name" value="Creatininase-like_sf"/>
</dbReference>
<reference evidence="5" key="1">
    <citation type="journal article" date="2015" name="Nature">
        <title>Complex archaea that bridge the gap between prokaryotes and eukaryotes.</title>
        <authorList>
            <person name="Spang A."/>
            <person name="Saw J.H."/>
            <person name="Jorgensen S.L."/>
            <person name="Zaremba-Niedzwiedzka K."/>
            <person name="Martijn J."/>
            <person name="Lind A.E."/>
            <person name="van Eijk R."/>
            <person name="Schleper C."/>
            <person name="Guy L."/>
            <person name="Ettema T.J."/>
        </authorList>
    </citation>
    <scope>NUCLEOTIDE SEQUENCE</scope>
</reference>
<accession>A0A0F9C8U5</accession>
<evidence type="ECO:0000256" key="1">
    <source>
        <dbReference type="ARBA" id="ARBA00001947"/>
    </source>
</evidence>
<organism evidence="5">
    <name type="scientific">marine sediment metagenome</name>
    <dbReference type="NCBI Taxonomy" id="412755"/>
    <lineage>
        <taxon>unclassified sequences</taxon>
        <taxon>metagenomes</taxon>
        <taxon>ecological metagenomes</taxon>
    </lineage>
</organism>
<evidence type="ECO:0000256" key="4">
    <source>
        <dbReference type="ARBA" id="ARBA00022833"/>
    </source>
</evidence>
<dbReference type="InterPro" id="IPR003785">
    <property type="entry name" value="Creatininase/forma_Hydrolase"/>
</dbReference>
<dbReference type="SUPFAM" id="SSF102215">
    <property type="entry name" value="Creatininase"/>
    <property type="match status" value="1"/>
</dbReference>
<protein>
    <recommendedName>
        <fullName evidence="6">Creatinine amidohydrolase</fullName>
    </recommendedName>
</protein>
<gene>
    <name evidence="5" type="ORF">LCGC14_2639050</name>
</gene>
<comment type="cofactor">
    <cofactor evidence="1">
        <name>Zn(2+)</name>
        <dbReference type="ChEBI" id="CHEBI:29105"/>
    </cofactor>
</comment>
<keyword evidence="4" id="KW-0862">Zinc</keyword>
<dbReference type="AlphaFoldDB" id="A0A0F9C8U5"/>
<name>A0A0F9C8U5_9ZZZZ</name>